<proteinExistence type="predicted"/>
<reference evidence="1 2" key="1">
    <citation type="journal article" date="2014" name="Agronomy (Basel)">
        <title>A Draft Genome Sequence for Ensete ventricosum, the Drought-Tolerant Tree Against Hunger.</title>
        <authorList>
            <person name="Harrison J."/>
            <person name="Moore K.A."/>
            <person name="Paszkiewicz K."/>
            <person name="Jones T."/>
            <person name="Grant M."/>
            <person name="Ambacheew D."/>
            <person name="Muzemil S."/>
            <person name="Studholme D.J."/>
        </authorList>
    </citation>
    <scope>NUCLEOTIDE SEQUENCE [LARGE SCALE GENOMIC DNA]</scope>
</reference>
<evidence type="ECO:0000313" key="1">
    <source>
        <dbReference type="EMBL" id="RRT41173.1"/>
    </source>
</evidence>
<evidence type="ECO:0000313" key="2">
    <source>
        <dbReference type="Proteomes" id="UP000287651"/>
    </source>
</evidence>
<dbReference type="EMBL" id="AMZH03018796">
    <property type="protein sequence ID" value="RRT41173.1"/>
    <property type="molecule type" value="Genomic_DNA"/>
</dbReference>
<sequence length="135" mass="14578">MRLLPLAHEAATYAAFAARDYLRVRPSVACEAATCVATSACDRQWHARLPLARPLLHTAASACGRRLMRLPSSLNRLVIGSVANAVDMYAHSVLPQGDRISLKLSDLICEGEGGQMSSSIVVSTWWIDAAMLLNS</sequence>
<name>A0A426XNT7_ENSVE</name>
<dbReference type="Proteomes" id="UP000287651">
    <property type="component" value="Unassembled WGS sequence"/>
</dbReference>
<dbReference type="AlphaFoldDB" id="A0A426XNT7"/>
<comment type="caution">
    <text evidence="1">The sequence shown here is derived from an EMBL/GenBank/DDBJ whole genome shotgun (WGS) entry which is preliminary data.</text>
</comment>
<organism evidence="1 2">
    <name type="scientific">Ensete ventricosum</name>
    <name type="common">Abyssinian banana</name>
    <name type="synonym">Musa ensete</name>
    <dbReference type="NCBI Taxonomy" id="4639"/>
    <lineage>
        <taxon>Eukaryota</taxon>
        <taxon>Viridiplantae</taxon>
        <taxon>Streptophyta</taxon>
        <taxon>Embryophyta</taxon>
        <taxon>Tracheophyta</taxon>
        <taxon>Spermatophyta</taxon>
        <taxon>Magnoliopsida</taxon>
        <taxon>Liliopsida</taxon>
        <taxon>Zingiberales</taxon>
        <taxon>Musaceae</taxon>
        <taxon>Ensete</taxon>
    </lineage>
</organism>
<accession>A0A426XNT7</accession>
<gene>
    <name evidence="1" type="ORF">B296_00044717</name>
</gene>
<protein>
    <submittedName>
        <fullName evidence="1">Uncharacterized protein</fullName>
    </submittedName>
</protein>